<dbReference type="GO" id="GO:0050829">
    <property type="term" value="P:defense response to Gram-negative bacterium"/>
    <property type="evidence" value="ECO:0007669"/>
    <property type="project" value="TreeGrafter"/>
</dbReference>
<dbReference type="Pfam" id="PF00020">
    <property type="entry name" value="TNFR_c6"/>
    <property type="match status" value="2"/>
</dbReference>
<name>A0A673ZAG3_SALTR</name>
<evidence type="ECO:0000313" key="7">
    <source>
        <dbReference type="Proteomes" id="UP000472277"/>
    </source>
</evidence>
<accession>A0A673ZAG3</accession>
<feature type="repeat" description="TNFR-Cys" evidence="1">
    <location>
        <begin position="64"/>
        <end position="106"/>
    </location>
</feature>
<keyword evidence="3" id="KW-0812">Transmembrane</keyword>
<dbReference type="SUPFAM" id="SSF57586">
    <property type="entry name" value="TNF receptor-like"/>
    <property type="match status" value="3"/>
</dbReference>
<dbReference type="Proteomes" id="UP000472277">
    <property type="component" value="Chromosome 28"/>
</dbReference>
<keyword evidence="3" id="KW-1133">Transmembrane helix</keyword>
<evidence type="ECO:0000256" key="4">
    <source>
        <dbReference type="SAM" id="SignalP"/>
    </source>
</evidence>
<dbReference type="AlphaFoldDB" id="A0A673ZAG3"/>
<protein>
    <submittedName>
        <fullName evidence="6">Tumor necrosis factor receptor superfamily member 14-like</fullName>
    </submittedName>
</protein>
<dbReference type="GO" id="GO:0002720">
    <property type="term" value="P:positive regulation of cytokine production involved in immune response"/>
    <property type="evidence" value="ECO:0007669"/>
    <property type="project" value="TreeGrafter"/>
</dbReference>
<dbReference type="InParanoid" id="A0A673ZAG3"/>
<sequence length="275" mass="29716">MSISRVWLLYCAVLLQLDMIIPASGNKCGPAEYKSNTGQCCPMCGKGFVVRKDCTLESSTSCIPCTGQTYMNAANGLAKCFPCSFCDPGQGLSILMTCTSTSNSICHVQNGYYCTSSSAGNECTFALRHTLCSPGQRVKVPGTKTTDTMCEECQHGSYSQHGVNCTAWTDCAAMGRVKTEDGNSSQDVICNKVPPRSHTTLIAPLLLLLLLLLLVVAVLFCFYLARAKRKKELHEFCEVPVQETGPLQVTSNSPVETAENVPGDVTDVDFQHPLN</sequence>
<keyword evidence="4" id="KW-0732">Signal</keyword>
<feature type="disulfide bond" evidence="1">
    <location>
        <begin position="41"/>
        <end position="54"/>
    </location>
</feature>
<feature type="domain" description="TNFR-Cys" evidence="5">
    <location>
        <begin position="64"/>
        <end position="106"/>
    </location>
</feature>
<dbReference type="PANTHER" id="PTHR46838:SF1">
    <property type="entry name" value="TUMOR NECROSIS FACTOR RECEPTOR SUPERFAMILY MEMBER 14"/>
    <property type="match status" value="1"/>
</dbReference>
<keyword evidence="3" id="KW-0472">Membrane</keyword>
<evidence type="ECO:0000256" key="3">
    <source>
        <dbReference type="SAM" id="Phobius"/>
    </source>
</evidence>
<dbReference type="GO" id="GO:0006915">
    <property type="term" value="P:apoptotic process"/>
    <property type="evidence" value="ECO:0007669"/>
    <property type="project" value="InterPro"/>
</dbReference>
<comment type="caution">
    <text evidence="1">Lacks conserved residue(s) required for the propagation of feature annotation.</text>
</comment>
<gene>
    <name evidence="6" type="primary">LOC115165385</name>
</gene>
<evidence type="ECO:0000256" key="2">
    <source>
        <dbReference type="SAM" id="MobiDB-lite"/>
    </source>
</evidence>
<feature type="disulfide bond" evidence="1">
    <location>
        <begin position="44"/>
        <end position="62"/>
    </location>
</feature>
<dbReference type="PANTHER" id="PTHR46838">
    <property type="entry name" value="TUMOR NECROSIS FACTOR RECEPTOR SUPERFAMILY MEMBER 14"/>
    <property type="match status" value="1"/>
</dbReference>
<organism evidence="6 7">
    <name type="scientific">Salmo trutta</name>
    <name type="common">Brown trout</name>
    <dbReference type="NCBI Taxonomy" id="8032"/>
    <lineage>
        <taxon>Eukaryota</taxon>
        <taxon>Metazoa</taxon>
        <taxon>Chordata</taxon>
        <taxon>Craniata</taxon>
        <taxon>Vertebrata</taxon>
        <taxon>Euteleostomi</taxon>
        <taxon>Actinopterygii</taxon>
        <taxon>Neopterygii</taxon>
        <taxon>Teleostei</taxon>
        <taxon>Protacanthopterygii</taxon>
        <taxon>Salmoniformes</taxon>
        <taxon>Salmonidae</taxon>
        <taxon>Salmoninae</taxon>
        <taxon>Salmo</taxon>
    </lineage>
</organism>
<reference evidence="6" key="2">
    <citation type="submission" date="2025-09" db="UniProtKB">
        <authorList>
            <consortium name="Ensembl"/>
        </authorList>
    </citation>
    <scope>IDENTIFICATION</scope>
</reference>
<dbReference type="InterPro" id="IPR001368">
    <property type="entry name" value="TNFR/NGFR_Cys_rich_reg"/>
</dbReference>
<dbReference type="GO" id="GO:0009897">
    <property type="term" value="C:external side of plasma membrane"/>
    <property type="evidence" value="ECO:0007669"/>
    <property type="project" value="TreeGrafter"/>
</dbReference>
<dbReference type="SMART" id="SM00208">
    <property type="entry name" value="TNFR"/>
    <property type="match status" value="4"/>
</dbReference>
<dbReference type="GeneTree" id="ENSGT00950000183126"/>
<dbReference type="CDD" id="cd13405">
    <property type="entry name" value="TNFRSF14_teleost"/>
    <property type="match status" value="1"/>
</dbReference>
<dbReference type="GO" id="GO:0004888">
    <property type="term" value="F:transmembrane signaling receptor activity"/>
    <property type="evidence" value="ECO:0007669"/>
    <property type="project" value="InterPro"/>
</dbReference>
<evidence type="ECO:0000259" key="5">
    <source>
        <dbReference type="PROSITE" id="PS50050"/>
    </source>
</evidence>
<keyword evidence="1" id="KW-1015">Disulfide bond</keyword>
<dbReference type="GO" id="GO:0006955">
    <property type="term" value="P:immune response"/>
    <property type="evidence" value="ECO:0007669"/>
    <property type="project" value="InterPro"/>
</dbReference>
<feature type="domain" description="TNFR-Cys" evidence="5">
    <location>
        <begin position="27"/>
        <end position="62"/>
    </location>
</feature>
<feature type="disulfide bond" evidence="1">
    <location>
        <begin position="65"/>
        <end position="80"/>
    </location>
</feature>
<keyword evidence="7" id="KW-1185">Reference proteome</keyword>
<dbReference type="GO" id="GO:0007165">
    <property type="term" value="P:signal transduction"/>
    <property type="evidence" value="ECO:0007669"/>
    <property type="project" value="InterPro"/>
</dbReference>
<evidence type="ECO:0000256" key="1">
    <source>
        <dbReference type="PROSITE-ProRule" id="PRU00206"/>
    </source>
</evidence>
<dbReference type="Gene3D" id="2.10.50.10">
    <property type="entry name" value="Tumor Necrosis Factor Receptor, subunit A, domain 2"/>
    <property type="match status" value="3"/>
</dbReference>
<feature type="signal peptide" evidence="4">
    <location>
        <begin position="1"/>
        <end position="25"/>
    </location>
</feature>
<proteinExistence type="predicted"/>
<dbReference type="PROSITE" id="PS50050">
    <property type="entry name" value="TNFR_NGFR_2"/>
    <property type="match status" value="2"/>
</dbReference>
<evidence type="ECO:0000313" key="6">
    <source>
        <dbReference type="Ensembl" id="ENSSTUP00000043787.1"/>
    </source>
</evidence>
<feature type="chain" id="PRO_5025419862" evidence="4">
    <location>
        <begin position="26"/>
        <end position="275"/>
    </location>
</feature>
<dbReference type="GO" id="GO:2000406">
    <property type="term" value="P:positive regulation of T cell migration"/>
    <property type="evidence" value="ECO:0007669"/>
    <property type="project" value="TreeGrafter"/>
</dbReference>
<feature type="transmembrane region" description="Helical" evidence="3">
    <location>
        <begin position="201"/>
        <end position="225"/>
    </location>
</feature>
<dbReference type="Ensembl" id="ENSSTUT00000045709.1">
    <property type="protein sequence ID" value="ENSSTUP00000043787.1"/>
    <property type="gene ID" value="ENSSTUG00000018466.1"/>
</dbReference>
<reference evidence="6" key="1">
    <citation type="submission" date="2025-08" db="UniProtKB">
        <authorList>
            <consortium name="Ensembl"/>
        </authorList>
    </citation>
    <scope>IDENTIFICATION</scope>
</reference>
<dbReference type="PRINTS" id="PR01680">
    <property type="entry name" value="TNFACTORR6"/>
</dbReference>
<dbReference type="GO" id="GO:0050830">
    <property type="term" value="P:defense response to Gram-positive bacterium"/>
    <property type="evidence" value="ECO:0007669"/>
    <property type="project" value="TreeGrafter"/>
</dbReference>
<dbReference type="PROSITE" id="PS00652">
    <property type="entry name" value="TNFR_NGFR_1"/>
    <property type="match status" value="2"/>
</dbReference>
<dbReference type="GO" id="GO:0046642">
    <property type="term" value="P:negative regulation of alpha-beta T cell proliferation"/>
    <property type="evidence" value="ECO:0007669"/>
    <property type="project" value="TreeGrafter"/>
</dbReference>
<dbReference type="InterPro" id="IPR008063">
    <property type="entry name" value="Fas_rcpt"/>
</dbReference>
<feature type="region of interest" description="Disordered" evidence="2">
    <location>
        <begin position="248"/>
        <end position="275"/>
    </location>
</feature>
<feature type="repeat" description="TNFR-Cys" evidence="1">
    <location>
        <begin position="27"/>
        <end position="62"/>
    </location>
</feature>